<dbReference type="Proteomes" id="UP000813385">
    <property type="component" value="Unassembled WGS sequence"/>
</dbReference>
<dbReference type="GO" id="GO:0016651">
    <property type="term" value="F:oxidoreductase activity, acting on NAD(P)H"/>
    <property type="evidence" value="ECO:0007669"/>
    <property type="project" value="InterPro"/>
</dbReference>
<name>A0A8K0TTW9_9PEZI</name>
<dbReference type="Gene3D" id="3.40.50.720">
    <property type="entry name" value="NAD(P)-binding Rossmann-like Domain"/>
    <property type="match status" value="1"/>
</dbReference>
<comment type="caution">
    <text evidence="4">The sequence shown here is derived from an EMBL/GenBank/DDBJ whole genome shotgun (WGS) entry which is preliminary data.</text>
</comment>
<dbReference type="InterPro" id="IPR036291">
    <property type="entry name" value="NAD(P)-bd_dom_sf"/>
</dbReference>
<dbReference type="SUPFAM" id="SSF50129">
    <property type="entry name" value="GroES-like"/>
    <property type="match status" value="1"/>
</dbReference>
<dbReference type="Pfam" id="PF08240">
    <property type="entry name" value="ADH_N"/>
    <property type="match status" value="1"/>
</dbReference>
<evidence type="ECO:0000256" key="2">
    <source>
        <dbReference type="ARBA" id="ARBA00023002"/>
    </source>
</evidence>
<dbReference type="AlphaFoldDB" id="A0A8K0TTW9"/>
<dbReference type="InterPro" id="IPR011032">
    <property type="entry name" value="GroES-like_sf"/>
</dbReference>
<gene>
    <name evidence="4" type="ORF">B0T11DRAFT_217244</name>
</gene>
<dbReference type="CDD" id="cd08249">
    <property type="entry name" value="enoyl_reductase_like"/>
    <property type="match status" value="1"/>
</dbReference>
<evidence type="ECO:0000256" key="1">
    <source>
        <dbReference type="ARBA" id="ARBA00008072"/>
    </source>
</evidence>
<dbReference type="SMART" id="SM00829">
    <property type="entry name" value="PKS_ER"/>
    <property type="match status" value="1"/>
</dbReference>
<accession>A0A8K0TTW9</accession>
<dbReference type="EMBL" id="JAGPXD010000001">
    <property type="protein sequence ID" value="KAH7376950.1"/>
    <property type="molecule type" value="Genomic_DNA"/>
</dbReference>
<sequence>MKEAFIAKDLSVEIREVPVPKPGPGQLLIRTIVSGTNPKDWKWPKLMAAEPSNQGDDIAGFVEAIGEGVTGFRTGDRVAAFHQMFSKNGAYAEYSVAAAKSSFRLPDTTSFEEAATIPLAGMTAALGVYRRLKLPFPWDPATEPTPLIVNGAASAVGAFAIKFATLSNVHPIIAIAGKGIPFVESLLDPSKGDTVIDYRLGAEHVDAELRKATEKLTVAYAYDTVSDEASVATLLKVLSTKNGKIMSVHPKEDEVIGGGVTVLGSNCGTIHNPSPEGAKVGDAEFGASIYNLISLGLADGWFSGHPYTVVDGGLAGLETAMKNLEAGKASAFKYVLRIEETPGATASESS</sequence>
<proteinExistence type="inferred from homology"/>
<dbReference type="OrthoDB" id="3233595at2759"/>
<dbReference type="InterPro" id="IPR013154">
    <property type="entry name" value="ADH-like_N"/>
</dbReference>
<keyword evidence="5" id="KW-1185">Reference proteome</keyword>
<evidence type="ECO:0000313" key="5">
    <source>
        <dbReference type="Proteomes" id="UP000813385"/>
    </source>
</evidence>
<dbReference type="PANTHER" id="PTHR45348:SF5">
    <property type="entry name" value="OXIDOREDUCTASE, PUTATIVE (AFU_ORTHOLOGUE AFUA_8G01420)-RELATED"/>
    <property type="match status" value="1"/>
</dbReference>
<evidence type="ECO:0000313" key="4">
    <source>
        <dbReference type="EMBL" id="KAH7376950.1"/>
    </source>
</evidence>
<evidence type="ECO:0000259" key="3">
    <source>
        <dbReference type="SMART" id="SM00829"/>
    </source>
</evidence>
<dbReference type="SUPFAM" id="SSF51735">
    <property type="entry name" value="NAD(P)-binding Rossmann-fold domains"/>
    <property type="match status" value="1"/>
</dbReference>
<organism evidence="4 5">
    <name type="scientific">Plectosphaerella cucumerina</name>
    <dbReference type="NCBI Taxonomy" id="40658"/>
    <lineage>
        <taxon>Eukaryota</taxon>
        <taxon>Fungi</taxon>
        <taxon>Dikarya</taxon>
        <taxon>Ascomycota</taxon>
        <taxon>Pezizomycotina</taxon>
        <taxon>Sordariomycetes</taxon>
        <taxon>Hypocreomycetidae</taxon>
        <taxon>Glomerellales</taxon>
        <taxon>Plectosphaerellaceae</taxon>
        <taxon>Plectosphaerella</taxon>
    </lineage>
</organism>
<keyword evidence="2" id="KW-0560">Oxidoreductase</keyword>
<dbReference type="InterPro" id="IPR047122">
    <property type="entry name" value="Trans-enoyl_RdTase-like"/>
</dbReference>
<feature type="domain" description="Enoyl reductase (ER)" evidence="3">
    <location>
        <begin position="9"/>
        <end position="336"/>
    </location>
</feature>
<dbReference type="PANTHER" id="PTHR45348">
    <property type="entry name" value="HYPOTHETICAL OXIDOREDUCTASE (EUROFUNG)"/>
    <property type="match status" value="1"/>
</dbReference>
<dbReference type="InterPro" id="IPR020843">
    <property type="entry name" value="ER"/>
</dbReference>
<protein>
    <submittedName>
        <fullName evidence="4">Chaperonin 10-like protein</fullName>
    </submittedName>
</protein>
<comment type="similarity">
    <text evidence="1">Belongs to the zinc-containing alcohol dehydrogenase family.</text>
</comment>
<reference evidence="4" key="1">
    <citation type="journal article" date="2021" name="Nat. Commun.">
        <title>Genetic determinants of endophytism in the Arabidopsis root mycobiome.</title>
        <authorList>
            <person name="Mesny F."/>
            <person name="Miyauchi S."/>
            <person name="Thiergart T."/>
            <person name="Pickel B."/>
            <person name="Atanasova L."/>
            <person name="Karlsson M."/>
            <person name="Huettel B."/>
            <person name="Barry K.W."/>
            <person name="Haridas S."/>
            <person name="Chen C."/>
            <person name="Bauer D."/>
            <person name="Andreopoulos W."/>
            <person name="Pangilinan J."/>
            <person name="LaButti K."/>
            <person name="Riley R."/>
            <person name="Lipzen A."/>
            <person name="Clum A."/>
            <person name="Drula E."/>
            <person name="Henrissat B."/>
            <person name="Kohler A."/>
            <person name="Grigoriev I.V."/>
            <person name="Martin F.M."/>
            <person name="Hacquard S."/>
        </authorList>
    </citation>
    <scope>NUCLEOTIDE SEQUENCE</scope>
    <source>
        <strain evidence="4">MPI-CAGE-AT-0016</strain>
    </source>
</reference>
<dbReference type="Gene3D" id="3.90.180.10">
    <property type="entry name" value="Medium-chain alcohol dehydrogenases, catalytic domain"/>
    <property type="match status" value="1"/>
</dbReference>